<proteinExistence type="predicted"/>
<gene>
    <name evidence="1" type="ORF">CEQ51_19815</name>
</gene>
<sequence length="144" mass="16081">MVRFYRWVPKQYAPIAVGSGLVSHNESAMWIFNLTNTYRPSNNISHGAILIAYDLSDFANLNITTRELINFEADSFEGEGAHPRQVIIKNNEPGAYGLGKMRQKLTNFHTTTRYAKKAEVAKALGLKPVEVNDNYKPAGGWPPA</sequence>
<dbReference type="EMBL" id="CP022202">
    <property type="protein sequence ID" value="AXA62230.1"/>
    <property type="molecule type" value="Genomic_DNA"/>
</dbReference>
<organism evidence="1 2">
    <name type="scientific">Pseudomonas thivervalensis</name>
    <dbReference type="NCBI Taxonomy" id="86265"/>
    <lineage>
        <taxon>Bacteria</taxon>
        <taxon>Pseudomonadati</taxon>
        <taxon>Pseudomonadota</taxon>
        <taxon>Gammaproteobacteria</taxon>
        <taxon>Pseudomonadales</taxon>
        <taxon>Pseudomonadaceae</taxon>
        <taxon>Pseudomonas</taxon>
    </lineage>
</organism>
<evidence type="ECO:0000313" key="2">
    <source>
        <dbReference type="Proteomes" id="UP000251666"/>
    </source>
</evidence>
<accession>A0A2Z4ZY99</accession>
<protein>
    <submittedName>
        <fullName evidence="1">Uncharacterized protein</fullName>
    </submittedName>
</protein>
<evidence type="ECO:0000313" key="1">
    <source>
        <dbReference type="EMBL" id="AXA62230.1"/>
    </source>
</evidence>
<dbReference type="KEGG" id="pthv:CE140_19260"/>
<keyword evidence="2" id="KW-1185">Reference proteome</keyword>
<reference evidence="2" key="1">
    <citation type="journal article" date="2021" name="Front. Microbiol.">
        <title>Genomic Analysis of the 1-Aminocyclopropane-1-Carboxylate Deaminase-Producing Pseudomonas thivervalensis SC5 Reveals Its Multifaceted Roles in Soil and in Beneficial Interactions With Plants.</title>
        <authorList>
            <person name="Nascimento F.X."/>
            <person name="Uron P."/>
            <person name="Glick B.R."/>
            <person name="Giachini A."/>
            <person name="Rossi M.J."/>
        </authorList>
    </citation>
    <scope>NUCLEOTIDE SEQUENCE [LARGE SCALE GENOMIC DNA]</scope>
    <source>
        <strain evidence="2">PLM3</strain>
    </source>
</reference>
<name>A0A2Z4ZY99_9PSED</name>
<dbReference type="Proteomes" id="UP000251666">
    <property type="component" value="Chromosome"/>
</dbReference>
<dbReference type="AlphaFoldDB" id="A0A2Z4ZY99"/>